<organism evidence="9 10">
    <name type="scientific">Cytobacillus spartinae</name>
    <dbReference type="NCBI Taxonomy" id="3299023"/>
    <lineage>
        <taxon>Bacteria</taxon>
        <taxon>Bacillati</taxon>
        <taxon>Bacillota</taxon>
        <taxon>Bacilli</taxon>
        <taxon>Bacillales</taxon>
        <taxon>Bacillaceae</taxon>
        <taxon>Cytobacillus</taxon>
    </lineage>
</organism>
<reference evidence="9 10" key="1">
    <citation type="submission" date="2024-08" db="EMBL/GenBank/DDBJ databases">
        <title>Two novel Cytobacillus novel species.</title>
        <authorList>
            <person name="Liu G."/>
        </authorList>
    </citation>
    <scope>NUCLEOTIDE SEQUENCE [LARGE SCALE GENOMIC DNA]</scope>
    <source>
        <strain evidence="9 10">FJAT-54145</strain>
    </source>
</reference>
<proteinExistence type="inferred from homology"/>
<feature type="domain" description="YetF C-terminal" evidence="8">
    <location>
        <begin position="94"/>
        <end position="172"/>
    </location>
</feature>
<evidence type="ECO:0000256" key="6">
    <source>
        <dbReference type="ARBA" id="ARBA00023136"/>
    </source>
</evidence>
<comment type="caution">
    <text evidence="9">The sequence shown here is derived from an EMBL/GenBank/DDBJ whole genome shotgun (WGS) entry which is preliminary data.</text>
</comment>
<evidence type="ECO:0000256" key="3">
    <source>
        <dbReference type="ARBA" id="ARBA00022475"/>
    </source>
</evidence>
<protein>
    <submittedName>
        <fullName evidence="9">DUF421 domain-containing protein</fullName>
    </submittedName>
</protein>
<dbReference type="PANTHER" id="PTHR34582">
    <property type="entry name" value="UPF0702 TRANSMEMBRANE PROTEIN YCAP"/>
    <property type="match status" value="1"/>
</dbReference>
<dbReference type="Pfam" id="PF04239">
    <property type="entry name" value="DUF421"/>
    <property type="match status" value="1"/>
</dbReference>
<dbReference type="InterPro" id="IPR007353">
    <property type="entry name" value="DUF421"/>
</dbReference>
<evidence type="ECO:0000259" key="8">
    <source>
        <dbReference type="Pfam" id="PF04239"/>
    </source>
</evidence>
<dbReference type="PANTHER" id="PTHR34582:SF2">
    <property type="entry name" value="UPF0702 TRANSMEMBRANE PROTEIN YDFR"/>
    <property type="match status" value="1"/>
</dbReference>
<dbReference type="EMBL" id="JBIACK010000011">
    <property type="protein sequence ID" value="MFE8702672.1"/>
    <property type="molecule type" value="Genomic_DNA"/>
</dbReference>
<evidence type="ECO:0000256" key="5">
    <source>
        <dbReference type="ARBA" id="ARBA00022989"/>
    </source>
</evidence>
<evidence type="ECO:0000256" key="4">
    <source>
        <dbReference type="ARBA" id="ARBA00022692"/>
    </source>
</evidence>
<keyword evidence="10" id="KW-1185">Reference proteome</keyword>
<dbReference type="Proteomes" id="UP001601059">
    <property type="component" value="Unassembled WGS sequence"/>
</dbReference>
<dbReference type="RefSeq" id="WP_389362639.1">
    <property type="nucleotide sequence ID" value="NZ_JBIACK010000011.1"/>
</dbReference>
<dbReference type="Gene3D" id="3.30.240.20">
    <property type="entry name" value="bsu07140 like domains"/>
    <property type="match status" value="1"/>
</dbReference>
<feature type="transmembrane region" description="Helical" evidence="7">
    <location>
        <begin position="73"/>
        <end position="91"/>
    </location>
</feature>
<dbReference type="InterPro" id="IPR023090">
    <property type="entry name" value="UPF0702_alpha/beta_dom_sf"/>
</dbReference>
<keyword evidence="6 7" id="KW-0472">Membrane</keyword>
<feature type="transmembrane region" description="Helical" evidence="7">
    <location>
        <begin position="20"/>
        <end position="40"/>
    </location>
</feature>
<evidence type="ECO:0000256" key="1">
    <source>
        <dbReference type="ARBA" id="ARBA00004651"/>
    </source>
</evidence>
<evidence type="ECO:0000313" key="10">
    <source>
        <dbReference type="Proteomes" id="UP001601059"/>
    </source>
</evidence>
<comment type="subcellular location">
    <subcellularLocation>
        <location evidence="1">Cell membrane</location>
        <topology evidence="1">Multi-pass membrane protein</topology>
    </subcellularLocation>
</comment>
<evidence type="ECO:0000256" key="7">
    <source>
        <dbReference type="SAM" id="Phobius"/>
    </source>
</evidence>
<keyword evidence="4 7" id="KW-0812">Transmembrane</keyword>
<gene>
    <name evidence="9" type="ORF">ACFYKX_18895</name>
</gene>
<evidence type="ECO:0000313" key="9">
    <source>
        <dbReference type="EMBL" id="MFE8702672.1"/>
    </source>
</evidence>
<keyword evidence="5 7" id="KW-1133">Transmembrane helix</keyword>
<feature type="transmembrane region" description="Helical" evidence="7">
    <location>
        <begin position="47"/>
        <end position="67"/>
    </location>
</feature>
<keyword evidence="3" id="KW-1003">Cell membrane</keyword>
<name>A0ABW6KER9_9BACI</name>
<comment type="similarity">
    <text evidence="2">Belongs to the UPF0702 family.</text>
</comment>
<evidence type="ECO:0000256" key="2">
    <source>
        <dbReference type="ARBA" id="ARBA00006448"/>
    </source>
</evidence>
<accession>A0ABW6KER9</accession>
<sequence>MALKIRIKGKRGRGDSMELNLFWTSVLMLLTGTILLRVAGRKSISQMTVAQTVIMISIGSIIIQPIVETSVPNTMIAVSIFIGGLILMEWLQVKFNFIEKFLTGKSVVIVENGQINTKNLKTLRFTVDQLEMRLRQNGVSNIEDLKTATLEPNGQLGYELKREARPVTVGDLEKMLPQLILKLQSNTEEPSIFNEVRSKSHETPHPNRLN</sequence>